<evidence type="ECO:0000256" key="1">
    <source>
        <dbReference type="SAM" id="MobiDB-lite"/>
    </source>
</evidence>
<accession>A0A5E4PXQ9</accession>
<name>A0A5E4PXQ9_9NEOP</name>
<evidence type="ECO:0000313" key="2">
    <source>
        <dbReference type="EMBL" id="VVC89974.1"/>
    </source>
</evidence>
<protein>
    <submittedName>
        <fullName evidence="2">Uncharacterized protein</fullName>
    </submittedName>
</protein>
<proteinExistence type="predicted"/>
<dbReference type="Proteomes" id="UP000324832">
    <property type="component" value="Unassembled WGS sequence"/>
</dbReference>
<feature type="region of interest" description="Disordered" evidence="1">
    <location>
        <begin position="1"/>
        <end position="28"/>
    </location>
</feature>
<gene>
    <name evidence="2" type="ORF">LSINAPIS_LOCUS2987</name>
</gene>
<organism evidence="2 3">
    <name type="scientific">Leptidea sinapis</name>
    <dbReference type="NCBI Taxonomy" id="189913"/>
    <lineage>
        <taxon>Eukaryota</taxon>
        <taxon>Metazoa</taxon>
        <taxon>Ecdysozoa</taxon>
        <taxon>Arthropoda</taxon>
        <taxon>Hexapoda</taxon>
        <taxon>Insecta</taxon>
        <taxon>Pterygota</taxon>
        <taxon>Neoptera</taxon>
        <taxon>Endopterygota</taxon>
        <taxon>Lepidoptera</taxon>
        <taxon>Glossata</taxon>
        <taxon>Ditrysia</taxon>
        <taxon>Papilionoidea</taxon>
        <taxon>Pieridae</taxon>
        <taxon>Dismorphiinae</taxon>
        <taxon>Leptidea</taxon>
    </lineage>
</organism>
<dbReference type="EMBL" id="FZQP02000670">
    <property type="protein sequence ID" value="VVC89974.1"/>
    <property type="molecule type" value="Genomic_DNA"/>
</dbReference>
<evidence type="ECO:0000313" key="3">
    <source>
        <dbReference type="Proteomes" id="UP000324832"/>
    </source>
</evidence>
<keyword evidence="3" id="KW-1185">Reference proteome</keyword>
<reference evidence="2 3" key="1">
    <citation type="submission" date="2017-07" db="EMBL/GenBank/DDBJ databases">
        <authorList>
            <person name="Talla V."/>
            <person name="Backstrom N."/>
        </authorList>
    </citation>
    <scope>NUCLEOTIDE SEQUENCE [LARGE SCALE GENOMIC DNA]</scope>
</reference>
<sequence>MESLESKLSNTFEQDSGICESKSSDVDASVITESDTECTQTAEATKEIVNVIDNICVLNGTSLTNGDRTPPAVELIDTDKAVVITEDSLPPSLSEDVEQPQAGFENDEVSESFPLPPSELCPTEAEISPPATPELAREQTAIPQDIMPVADKMADLIPEITSVPDVSTITETTMDVAVDN</sequence>
<feature type="compositionally biased region" description="Polar residues" evidence="1">
    <location>
        <begin position="1"/>
        <end position="14"/>
    </location>
</feature>
<dbReference type="AlphaFoldDB" id="A0A5E4PXQ9"/>